<evidence type="ECO:0000256" key="3">
    <source>
        <dbReference type="ARBA" id="ARBA00022475"/>
    </source>
</evidence>
<feature type="transmembrane region" description="Helical" evidence="7">
    <location>
        <begin position="423"/>
        <end position="444"/>
    </location>
</feature>
<feature type="transmembrane region" description="Helical" evidence="7">
    <location>
        <begin position="363"/>
        <end position="386"/>
    </location>
</feature>
<dbReference type="GO" id="GO:0005886">
    <property type="term" value="C:plasma membrane"/>
    <property type="evidence" value="ECO:0007669"/>
    <property type="project" value="UniProtKB-SubCell"/>
</dbReference>
<dbReference type="InterPro" id="IPR024962">
    <property type="entry name" value="YukD-like"/>
</dbReference>
<keyword evidence="4 7" id="KW-0812">Transmembrane</keyword>
<evidence type="ECO:0000256" key="2">
    <source>
        <dbReference type="ARBA" id="ARBA00006162"/>
    </source>
</evidence>
<dbReference type="Gene3D" id="3.10.20.90">
    <property type="entry name" value="Phosphatidylinositol 3-kinase Catalytic Subunit, Chain A, domain 1"/>
    <property type="match status" value="1"/>
</dbReference>
<gene>
    <name evidence="9" type="ORF">GCM10010979_27420</name>
</gene>
<reference evidence="9" key="2">
    <citation type="submission" date="2020-09" db="EMBL/GenBank/DDBJ databases">
        <authorList>
            <person name="Sun Q."/>
            <person name="Zhou Y."/>
        </authorList>
    </citation>
    <scope>NUCLEOTIDE SEQUENCE</scope>
    <source>
        <strain evidence="9">CGMCC 1.12813</strain>
    </source>
</reference>
<dbReference type="NCBIfam" id="TIGR03920">
    <property type="entry name" value="T7SS_EccD"/>
    <property type="match status" value="1"/>
</dbReference>
<dbReference type="InterPro" id="IPR006707">
    <property type="entry name" value="T7SS_EccD"/>
</dbReference>
<feature type="transmembrane region" description="Helical" evidence="7">
    <location>
        <begin position="148"/>
        <end position="168"/>
    </location>
</feature>
<comment type="subcellular location">
    <subcellularLocation>
        <location evidence="1">Cell membrane</location>
        <topology evidence="1">Multi-pass membrane protein</topology>
    </subcellularLocation>
</comment>
<name>A0A916SPL9_9MICO</name>
<evidence type="ECO:0000313" key="9">
    <source>
        <dbReference type="EMBL" id="GGB11612.1"/>
    </source>
</evidence>
<feature type="transmembrane region" description="Helical" evidence="7">
    <location>
        <begin position="229"/>
        <end position="250"/>
    </location>
</feature>
<evidence type="ECO:0000259" key="8">
    <source>
        <dbReference type="Pfam" id="PF19053"/>
    </source>
</evidence>
<feature type="domain" description="EccD-like transmembrane" evidence="8">
    <location>
        <begin position="122"/>
        <end position="444"/>
    </location>
</feature>
<protein>
    <submittedName>
        <fullName evidence="9">Type VII secretion integral membrane protein EccD</fullName>
    </submittedName>
</protein>
<comment type="similarity">
    <text evidence="2">Belongs to the EccD/Snm4 family.</text>
</comment>
<proteinExistence type="inferred from homology"/>
<feature type="transmembrane region" description="Helical" evidence="7">
    <location>
        <begin position="256"/>
        <end position="277"/>
    </location>
</feature>
<dbReference type="Pfam" id="PF08817">
    <property type="entry name" value="YukD"/>
    <property type="match status" value="1"/>
</dbReference>
<feature type="transmembrane region" description="Helical" evidence="7">
    <location>
        <begin position="340"/>
        <end position="356"/>
    </location>
</feature>
<sequence>MSDAVVMTGSLVRVSIVSEGRRLDVGVPAQVPLIELMPGFARSLGVLDPTLSHGGYALHRAEGVVLDVSRSLGSQGIHDGELLTLVRGGLIAEPRVYDDVVEAVIDATSDQHSEWTPKDGARTALAISLSFLALCAVLLVSAGSSLGIGAIIAGSGVVLLIATAAVLTRIGQPEAGHALGLAAALFGAITGYLAVDIEPIWGWPLAAAGLGAVVVGGVALALTKNGPEVHLIPIAFGLVVGITSTVAALFAPGEAASYAIMIAIIATLSNGLPWLALTSTRISVISPQSDAEMFAAPVPIDADDIRRRAAAGQRVLVSLRIALGLASLLATPLVAASGPTGAILCTLAFAGMMFQSRQAYARLGVLVVMVLGATGLALTGLSVSAANPDLRALLLTILLVTTAILVTLTLLSPRARLRLARTADTVEVLILAFLLPLGIATAGLV</sequence>
<dbReference type="EMBL" id="BMGB01000002">
    <property type="protein sequence ID" value="GGB11612.1"/>
    <property type="molecule type" value="Genomic_DNA"/>
</dbReference>
<keyword evidence="3" id="KW-1003">Cell membrane</keyword>
<evidence type="ECO:0000256" key="4">
    <source>
        <dbReference type="ARBA" id="ARBA00022692"/>
    </source>
</evidence>
<evidence type="ECO:0000256" key="7">
    <source>
        <dbReference type="SAM" id="Phobius"/>
    </source>
</evidence>
<feature type="transmembrane region" description="Helical" evidence="7">
    <location>
        <begin position="201"/>
        <end position="222"/>
    </location>
</feature>
<dbReference type="Pfam" id="PF19053">
    <property type="entry name" value="EccD"/>
    <property type="match status" value="1"/>
</dbReference>
<evidence type="ECO:0000256" key="5">
    <source>
        <dbReference type="ARBA" id="ARBA00022989"/>
    </source>
</evidence>
<accession>A0A916SPL9</accession>
<organism evidence="9 10">
    <name type="scientific">Conyzicola nivalis</name>
    <dbReference type="NCBI Taxonomy" id="1477021"/>
    <lineage>
        <taxon>Bacteria</taxon>
        <taxon>Bacillati</taxon>
        <taxon>Actinomycetota</taxon>
        <taxon>Actinomycetes</taxon>
        <taxon>Micrococcales</taxon>
        <taxon>Microbacteriaceae</taxon>
        <taxon>Conyzicola</taxon>
    </lineage>
</organism>
<comment type="caution">
    <text evidence="9">The sequence shown here is derived from an EMBL/GenBank/DDBJ whole genome shotgun (WGS) entry which is preliminary data.</text>
</comment>
<feature type="transmembrane region" description="Helical" evidence="7">
    <location>
        <begin position="392"/>
        <end position="411"/>
    </location>
</feature>
<dbReference type="AlphaFoldDB" id="A0A916SPL9"/>
<reference evidence="9" key="1">
    <citation type="journal article" date="2014" name="Int. J. Syst. Evol. Microbiol.">
        <title>Complete genome sequence of Corynebacterium casei LMG S-19264T (=DSM 44701T), isolated from a smear-ripened cheese.</title>
        <authorList>
            <consortium name="US DOE Joint Genome Institute (JGI-PGF)"/>
            <person name="Walter F."/>
            <person name="Albersmeier A."/>
            <person name="Kalinowski J."/>
            <person name="Ruckert C."/>
        </authorList>
    </citation>
    <scope>NUCLEOTIDE SEQUENCE</scope>
    <source>
        <strain evidence="9">CGMCC 1.12813</strain>
    </source>
</reference>
<evidence type="ECO:0000313" key="10">
    <source>
        <dbReference type="Proteomes" id="UP000606922"/>
    </source>
</evidence>
<feature type="transmembrane region" description="Helical" evidence="7">
    <location>
        <begin position="175"/>
        <end position="195"/>
    </location>
</feature>
<feature type="transmembrane region" description="Helical" evidence="7">
    <location>
        <begin position="315"/>
        <end position="334"/>
    </location>
</feature>
<evidence type="ECO:0000256" key="1">
    <source>
        <dbReference type="ARBA" id="ARBA00004651"/>
    </source>
</evidence>
<feature type="transmembrane region" description="Helical" evidence="7">
    <location>
        <begin position="123"/>
        <end position="142"/>
    </location>
</feature>
<dbReference type="InterPro" id="IPR044049">
    <property type="entry name" value="EccD_transm"/>
</dbReference>
<keyword evidence="6 7" id="KW-0472">Membrane</keyword>
<keyword evidence="10" id="KW-1185">Reference proteome</keyword>
<dbReference type="RefSeq" id="WP_188511352.1">
    <property type="nucleotide sequence ID" value="NZ_BMGB01000002.1"/>
</dbReference>
<evidence type="ECO:0000256" key="6">
    <source>
        <dbReference type="ARBA" id="ARBA00023136"/>
    </source>
</evidence>
<dbReference type="Proteomes" id="UP000606922">
    <property type="component" value="Unassembled WGS sequence"/>
</dbReference>
<keyword evidence="5 7" id="KW-1133">Transmembrane helix</keyword>